<accession>A0AAN6UBN4</accession>
<dbReference type="EMBL" id="MU853223">
    <property type="protein sequence ID" value="KAK4129799.1"/>
    <property type="molecule type" value="Genomic_DNA"/>
</dbReference>
<comment type="caution">
    <text evidence="1">The sequence shown here is derived from an EMBL/GenBank/DDBJ whole genome shotgun (WGS) entry which is preliminary data.</text>
</comment>
<gene>
    <name evidence="1" type="ORF">N657DRAFT_93521</name>
</gene>
<evidence type="ECO:0000313" key="1">
    <source>
        <dbReference type="EMBL" id="KAK4129799.1"/>
    </source>
</evidence>
<proteinExistence type="predicted"/>
<dbReference type="GeneID" id="87834381"/>
<dbReference type="AlphaFoldDB" id="A0AAN6UBN4"/>
<evidence type="ECO:0000313" key="2">
    <source>
        <dbReference type="Proteomes" id="UP001302602"/>
    </source>
</evidence>
<dbReference type="RefSeq" id="XP_062653570.1">
    <property type="nucleotide sequence ID" value="XM_062797602.1"/>
</dbReference>
<protein>
    <submittedName>
        <fullName evidence="1">Uncharacterized protein</fullName>
    </submittedName>
</protein>
<name>A0AAN6UBN4_9PEZI</name>
<reference evidence="1" key="2">
    <citation type="submission" date="2023-05" db="EMBL/GenBank/DDBJ databases">
        <authorList>
            <consortium name="Lawrence Berkeley National Laboratory"/>
            <person name="Steindorff A."/>
            <person name="Hensen N."/>
            <person name="Bonometti L."/>
            <person name="Westerberg I."/>
            <person name="Brannstrom I.O."/>
            <person name="Guillou S."/>
            <person name="Cros-Aarteil S."/>
            <person name="Calhoun S."/>
            <person name="Haridas S."/>
            <person name="Kuo A."/>
            <person name="Mondo S."/>
            <person name="Pangilinan J."/>
            <person name="Riley R."/>
            <person name="Labutti K."/>
            <person name="Andreopoulos B."/>
            <person name="Lipzen A."/>
            <person name="Chen C."/>
            <person name="Yanf M."/>
            <person name="Daum C."/>
            <person name="Ng V."/>
            <person name="Clum A."/>
            <person name="Ohm R."/>
            <person name="Martin F."/>
            <person name="Silar P."/>
            <person name="Natvig D."/>
            <person name="Lalanne C."/>
            <person name="Gautier V."/>
            <person name="Ament-Velasquez S.L."/>
            <person name="Kruys A."/>
            <person name="Hutchinson M.I."/>
            <person name="Powell A.J."/>
            <person name="Barry K."/>
            <person name="Miller A.N."/>
            <person name="Grigoriev I.V."/>
            <person name="Debuchy R."/>
            <person name="Gladieux P."/>
            <person name="Thoren M.H."/>
            <person name="Johannesson H."/>
        </authorList>
    </citation>
    <scope>NUCLEOTIDE SEQUENCE</scope>
    <source>
        <strain evidence="1">CBS 731.68</strain>
    </source>
</reference>
<organism evidence="1 2">
    <name type="scientific">Parathielavia appendiculata</name>
    <dbReference type="NCBI Taxonomy" id="2587402"/>
    <lineage>
        <taxon>Eukaryota</taxon>
        <taxon>Fungi</taxon>
        <taxon>Dikarya</taxon>
        <taxon>Ascomycota</taxon>
        <taxon>Pezizomycotina</taxon>
        <taxon>Sordariomycetes</taxon>
        <taxon>Sordariomycetidae</taxon>
        <taxon>Sordariales</taxon>
        <taxon>Chaetomiaceae</taxon>
        <taxon>Parathielavia</taxon>
    </lineage>
</organism>
<dbReference type="Proteomes" id="UP001302602">
    <property type="component" value="Unassembled WGS sequence"/>
</dbReference>
<keyword evidence="2" id="KW-1185">Reference proteome</keyword>
<sequence>MERIPVEPITLIYGPLCPHCQSPNAFPNADTRGQDDLVAFVANVQGDARHCAALRLPLLRHQRVPIIFWADKPGYTYAYGQEQTQFEYDLLTPFLRSIIERPDLARSVQALQLVPSTRFRHRKNPDYWVPIERVSVEFGLLAFNFSHPDYTQERFENRPCALPFEAYEVHHLVEQLAHFTLSQRGRPLTAE</sequence>
<reference evidence="1" key="1">
    <citation type="journal article" date="2023" name="Mol. Phylogenet. Evol.">
        <title>Genome-scale phylogeny and comparative genomics of the fungal order Sordariales.</title>
        <authorList>
            <person name="Hensen N."/>
            <person name="Bonometti L."/>
            <person name="Westerberg I."/>
            <person name="Brannstrom I.O."/>
            <person name="Guillou S."/>
            <person name="Cros-Aarteil S."/>
            <person name="Calhoun S."/>
            <person name="Haridas S."/>
            <person name="Kuo A."/>
            <person name="Mondo S."/>
            <person name="Pangilinan J."/>
            <person name="Riley R."/>
            <person name="LaButti K."/>
            <person name="Andreopoulos B."/>
            <person name="Lipzen A."/>
            <person name="Chen C."/>
            <person name="Yan M."/>
            <person name="Daum C."/>
            <person name="Ng V."/>
            <person name="Clum A."/>
            <person name="Steindorff A."/>
            <person name="Ohm R.A."/>
            <person name="Martin F."/>
            <person name="Silar P."/>
            <person name="Natvig D.O."/>
            <person name="Lalanne C."/>
            <person name="Gautier V."/>
            <person name="Ament-Velasquez S.L."/>
            <person name="Kruys A."/>
            <person name="Hutchinson M.I."/>
            <person name="Powell A.J."/>
            <person name="Barry K."/>
            <person name="Miller A.N."/>
            <person name="Grigoriev I.V."/>
            <person name="Debuchy R."/>
            <person name="Gladieux P."/>
            <person name="Hiltunen Thoren M."/>
            <person name="Johannesson H."/>
        </authorList>
    </citation>
    <scope>NUCLEOTIDE SEQUENCE</scope>
    <source>
        <strain evidence="1">CBS 731.68</strain>
    </source>
</reference>